<reference evidence="2" key="1">
    <citation type="journal article" date="2019" name="Int. J. Syst. Evol. Microbiol.">
        <title>The Global Catalogue of Microorganisms (GCM) 10K type strain sequencing project: providing services to taxonomists for standard genome sequencing and annotation.</title>
        <authorList>
            <consortium name="The Broad Institute Genomics Platform"/>
            <consortium name="The Broad Institute Genome Sequencing Center for Infectious Disease"/>
            <person name="Wu L."/>
            <person name="Ma J."/>
        </authorList>
    </citation>
    <scope>NUCLEOTIDE SEQUENCE [LARGE SCALE GENOMIC DNA]</scope>
    <source>
        <strain evidence="2">CGMCC 4.7020</strain>
    </source>
</reference>
<gene>
    <name evidence="1" type="ORF">ACFQ5X_41890</name>
</gene>
<keyword evidence="2" id="KW-1185">Reference proteome</keyword>
<accession>A0ABW3XRW0</accession>
<dbReference type="RefSeq" id="WP_381241411.1">
    <property type="nucleotide sequence ID" value="NZ_JBHSKH010000090.1"/>
</dbReference>
<organism evidence="1 2">
    <name type="scientific">Streptomyces kaempferi</name>
    <dbReference type="NCBI Taxonomy" id="333725"/>
    <lineage>
        <taxon>Bacteria</taxon>
        <taxon>Bacillati</taxon>
        <taxon>Actinomycetota</taxon>
        <taxon>Actinomycetes</taxon>
        <taxon>Kitasatosporales</taxon>
        <taxon>Streptomycetaceae</taxon>
        <taxon>Streptomyces</taxon>
    </lineage>
</organism>
<dbReference type="EMBL" id="JBHTMM010000114">
    <property type="protein sequence ID" value="MFD1312329.1"/>
    <property type="molecule type" value="Genomic_DNA"/>
</dbReference>
<evidence type="ECO:0000313" key="2">
    <source>
        <dbReference type="Proteomes" id="UP001597058"/>
    </source>
</evidence>
<dbReference type="Proteomes" id="UP001597058">
    <property type="component" value="Unassembled WGS sequence"/>
</dbReference>
<evidence type="ECO:0000313" key="1">
    <source>
        <dbReference type="EMBL" id="MFD1312329.1"/>
    </source>
</evidence>
<protein>
    <submittedName>
        <fullName evidence="1">Uncharacterized protein</fullName>
    </submittedName>
</protein>
<proteinExistence type="predicted"/>
<comment type="caution">
    <text evidence="1">The sequence shown here is derived from an EMBL/GenBank/DDBJ whole genome shotgun (WGS) entry which is preliminary data.</text>
</comment>
<sequence>MVLPPKLARLIDDHLNNASRHNSEVTTYLLPGRTPGRPRNPAGLAGKLKLYSLPTRAARNTAMVQALADLPPTLISDLLGIQPGTAERFAALAGENWSDYLAATRPRPHQMRGTGRG</sequence>
<name>A0ABW3XRW0_9ACTN</name>